<evidence type="ECO:0000256" key="4">
    <source>
        <dbReference type="ARBA" id="ARBA00022722"/>
    </source>
</evidence>
<dbReference type="EMBL" id="BLLK01000028">
    <property type="protein sequence ID" value="GFH48493.1"/>
    <property type="molecule type" value="Genomic_DNA"/>
</dbReference>
<evidence type="ECO:0000256" key="5">
    <source>
        <dbReference type="ARBA" id="ARBA00022723"/>
    </source>
</evidence>
<keyword evidence="6" id="KW-0378">Hydrolase</keyword>
<comment type="subcellular location">
    <subcellularLocation>
        <location evidence="2">Nucleus</location>
    </subcellularLocation>
</comment>
<evidence type="ECO:0000259" key="9">
    <source>
        <dbReference type="Pfam" id="PF13359"/>
    </source>
</evidence>
<evidence type="ECO:0000313" key="10">
    <source>
        <dbReference type="EMBL" id="GFH48493.1"/>
    </source>
</evidence>
<comment type="caution">
    <text evidence="10">The sequence shown here is derived from an EMBL/GenBank/DDBJ whole genome shotgun (WGS) entry which is preliminary data.</text>
</comment>
<keyword evidence="11" id="KW-1185">Reference proteome</keyword>
<dbReference type="InterPro" id="IPR045249">
    <property type="entry name" value="HARBI1-like"/>
</dbReference>
<accession>A0AAD3CMM0</accession>
<dbReference type="AlphaFoldDB" id="A0AAD3CMM0"/>
<gene>
    <name evidence="10" type="ORF">CTEN210_04969</name>
</gene>
<dbReference type="Proteomes" id="UP001054902">
    <property type="component" value="Unassembled WGS sequence"/>
</dbReference>
<dbReference type="Pfam" id="PF13359">
    <property type="entry name" value="DDE_Tnp_4"/>
    <property type="match status" value="1"/>
</dbReference>
<evidence type="ECO:0000256" key="1">
    <source>
        <dbReference type="ARBA" id="ARBA00001968"/>
    </source>
</evidence>
<feature type="domain" description="DDE Tnp4" evidence="9">
    <location>
        <begin position="181"/>
        <end position="346"/>
    </location>
</feature>
<evidence type="ECO:0000256" key="2">
    <source>
        <dbReference type="ARBA" id="ARBA00004123"/>
    </source>
</evidence>
<protein>
    <recommendedName>
        <fullName evidence="9">DDE Tnp4 domain-containing protein</fullName>
    </recommendedName>
</protein>
<dbReference type="GO" id="GO:0016787">
    <property type="term" value="F:hydrolase activity"/>
    <property type="evidence" value="ECO:0007669"/>
    <property type="project" value="UniProtKB-KW"/>
</dbReference>
<comment type="similarity">
    <text evidence="3">Belongs to the HARBI1 family.</text>
</comment>
<proteinExistence type="inferred from homology"/>
<dbReference type="GO" id="GO:0005634">
    <property type="term" value="C:nucleus"/>
    <property type="evidence" value="ECO:0007669"/>
    <property type="project" value="UniProtKB-SubCell"/>
</dbReference>
<evidence type="ECO:0000256" key="3">
    <source>
        <dbReference type="ARBA" id="ARBA00006958"/>
    </source>
</evidence>
<dbReference type="InterPro" id="IPR027806">
    <property type="entry name" value="HARBI1_dom"/>
</dbReference>
<name>A0AAD3CMM0_9STRA</name>
<dbReference type="GO" id="GO:0004518">
    <property type="term" value="F:nuclease activity"/>
    <property type="evidence" value="ECO:0007669"/>
    <property type="project" value="UniProtKB-KW"/>
</dbReference>
<dbReference type="GO" id="GO:0046872">
    <property type="term" value="F:metal ion binding"/>
    <property type="evidence" value="ECO:0007669"/>
    <property type="project" value="UniProtKB-KW"/>
</dbReference>
<feature type="region of interest" description="Disordered" evidence="8">
    <location>
        <begin position="379"/>
        <end position="413"/>
    </location>
</feature>
<keyword evidence="4" id="KW-0540">Nuclease</keyword>
<dbReference type="PANTHER" id="PTHR22930">
    <property type="match status" value="1"/>
</dbReference>
<organism evidence="10 11">
    <name type="scientific">Chaetoceros tenuissimus</name>
    <dbReference type="NCBI Taxonomy" id="426638"/>
    <lineage>
        <taxon>Eukaryota</taxon>
        <taxon>Sar</taxon>
        <taxon>Stramenopiles</taxon>
        <taxon>Ochrophyta</taxon>
        <taxon>Bacillariophyta</taxon>
        <taxon>Coscinodiscophyceae</taxon>
        <taxon>Chaetocerotophycidae</taxon>
        <taxon>Chaetocerotales</taxon>
        <taxon>Chaetocerotaceae</taxon>
        <taxon>Chaetoceros</taxon>
    </lineage>
</organism>
<keyword evidence="7" id="KW-0539">Nucleus</keyword>
<evidence type="ECO:0000313" key="11">
    <source>
        <dbReference type="Proteomes" id="UP001054902"/>
    </source>
</evidence>
<evidence type="ECO:0000256" key="6">
    <source>
        <dbReference type="ARBA" id="ARBA00022801"/>
    </source>
</evidence>
<evidence type="ECO:0000256" key="8">
    <source>
        <dbReference type="SAM" id="MobiDB-lite"/>
    </source>
</evidence>
<keyword evidence="5" id="KW-0479">Metal-binding</keyword>
<evidence type="ECO:0000256" key="7">
    <source>
        <dbReference type="ARBA" id="ARBA00023242"/>
    </source>
</evidence>
<comment type="cofactor">
    <cofactor evidence="1">
        <name>a divalent metal cation</name>
        <dbReference type="ChEBI" id="CHEBI:60240"/>
    </cofactor>
</comment>
<reference evidence="10 11" key="1">
    <citation type="journal article" date="2021" name="Sci. Rep.">
        <title>The genome of the diatom Chaetoceros tenuissimus carries an ancient integrated fragment of an extant virus.</title>
        <authorList>
            <person name="Hongo Y."/>
            <person name="Kimura K."/>
            <person name="Takaki Y."/>
            <person name="Yoshida Y."/>
            <person name="Baba S."/>
            <person name="Kobayashi G."/>
            <person name="Nagasaki K."/>
            <person name="Hano T."/>
            <person name="Tomaru Y."/>
        </authorList>
    </citation>
    <scope>NUCLEOTIDE SEQUENCE [LARGE SCALE GENOMIC DNA]</scope>
    <source>
        <strain evidence="10 11">NIES-3715</strain>
    </source>
</reference>
<sequence length="441" mass="50530">MTTYSIAANHLKIISKYAVFRKLCMKRRVPVIGTKLGATNIPRIRRTMPSIYREMGENYFKRAYRMSYTSFRILFREIKQVLYEKLYKTEGKQGPSGRIPLASRLGIGLRYFAGGDPYDISISYGVSHTSVFDTVDAVVDAVNEHDNFKIMFPSDHDEQRRIAAEFQAKSKVGFSCCAGAIDGMLVWIHKPTKAECEKAKVDERKWFCSRKNKYGLNLQAICDSRKRFLDLSILFGGSSSDLISFESSPIRQKLEEPGFLADGLCLFGDNAYVNTDFMATPYTKSHREFCKLHDNYNFFHSQLRINIECAFGILCQRWGFLRKPAPKKYTIKKIIAFVSCLCRLHNFLINKNEMYSSSTLPPTPRDAYYLSCEGEVDMSEREDGDPLVPRDLSGGGEHFDDDTMRMRRSTVPSDMLPREQLMIDVSDSGFVRPKVRRRDGT</sequence>